<dbReference type="OrthoDB" id="343110at2"/>
<reference evidence="4" key="1">
    <citation type="submission" date="2015-07" db="EMBL/GenBank/DDBJ databases">
        <authorList>
            <consortium name="Consortium for Microbial Forensics and Genomics (microFORGE)"/>
            <person name="Knight B.M."/>
            <person name="Roberts D.P."/>
            <person name="Lin D."/>
            <person name="Hari K."/>
            <person name="Fletcher J."/>
            <person name="Melcher U."/>
            <person name="Blagden T."/>
            <person name="Winegar R.A."/>
        </authorList>
    </citation>
    <scope>NUCLEOTIDE SEQUENCE [LARGE SCALE GENOMIC DNA]</scope>
    <source>
        <strain evidence="4">DSM 23493</strain>
    </source>
</reference>
<dbReference type="InterPro" id="IPR022123">
    <property type="entry name" value="DUF3658"/>
</dbReference>
<dbReference type="Pfam" id="PF12395">
    <property type="entry name" value="DUF3658"/>
    <property type="match status" value="1"/>
</dbReference>
<sequence>MAILHITFSLSTQGSIKHAIRQHHLQRDESVLSVNEIFSIGPLSNAEERKSWLEAHIFRDNEERELYEDLQQAWKKKIAGLPCDVNVWVWYSQSTHEEIGLRFIMSELINKCSMVYGIDATEGLKRVEPNMRIRHTGELSSDLLMRLRSEAKRFSIDECQQLAKEWEELKQNPSTLRVWQDGIVHVAEDALDPIIMECAERAHSEINEEWLIPMRIIGETIGAIDDYLSEEFVEKRLMTLAKQGLFRIDGNTTDMYSYQLKYVGETIIK</sequence>
<dbReference type="InterPro" id="IPR014973">
    <property type="entry name" value="DUF1835"/>
</dbReference>
<feature type="domain" description="DUF3658" evidence="2">
    <location>
        <begin position="150"/>
        <end position="258"/>
    </location>
</feature>
<proteinExistence type="predicted"/>
<accession>A0A0K9FE70</accession>
<evidence type="ECO:0000259" key="1">
    <source>
        <dbReference type="Pfam" id="PF08874"/>
    </source>
</evidence>
<dbReference type="Proteomes" id="UP000037326">
    <property type="component" value="Unassembled WGS sequence"/>
</dbReference>
<dbReference type="EMBL" id="LFXJ01000005">
    <property type="protein sequence ID" value="KMY32829.1"/>
    <property type="molecule type" value="Genomic_DNA"/>
</dbReference>
<dbReference type="AlphaFoldDB" id="A0A0K9FE70"/>
<protein>
    <recommendedName>
        <fullName evidence="5">DUF1835 domain-containing protein</fullName>
    </recommendedName>
</protein>
<dbReference type="RefSeq" id="WP_049666401.1">
    <property type="nucleotide sequence ID" value="NZ_LFXJ01000005.1"/>
</dbReference>
<organism evidence="3 4">
    <name type="scientific">Lysinibacillus xylanilyticus</name>
    <dbReference type="NCBI Taxonomy" id="582475"/>
    <lineage>
        <taxon>Bacteria</taxon>
        <taxon>Bacillati</taxon>
        <taxon>Bacillota</taxon>
        <taxon>Bacilli</taxon>
        <taxon>Bacillales</taxon>
        <taxon>Bacillaceae</taxon>
        <taxon>Lysinibacillus</taxon>
    </lineage>
</organism>
<feature type="domain" description="DUF1835" evidence="1">
    <location>
        <begin position="4"/>
        <end position="118"/>
    </location>
</feature>
<dbReference type="GeneID" id="96598980"/>
<dbReference type="Pfam" id="PF08874">
    <property type="entry name" value="DUF1835"/>
    <property type="match status" value="1"/>
</dbReference>
<evidence type="ECO:0000259" key="2">
    <source>
        <dbReference type="Pfam" id="PF12395"/>
    </source>
</evidence>
<name>A0A0K9FE70_9BACI</name>
<evidence type="ECO:0000313" key="3">
    <source>
        <dbReference type="EMBL" id="KMY32829.1"/>
    </source>
</evidence>
<evidence type="ECO:0000313" key="4">
    <source>
        <dbReference type="Proteomes" id="UP000037326"/>
    </source>
</evidence>
<gene>
    <name evidence="3" type="ORF">ACZ11_12130</name>
</gene>
<evidence type="ECO:0008006" key="5">
    <source>
        <dbReference type="Google" id="ProtNLM"/>
    </source>
</evidence>
<dbReference type="PATRIC" id="fig|582475.4.peg.2051"/>
<comment type="caution">
    <text evidence="3">The sequence shown here is derived from an EMBL/GenBank/DDBJ whole genome shotgun (WGS) entry which is preliminary data.</text>
</comment>